<keyword evidence="4" id="KW-1185">Reference proteome</keyword>
<reference evidence="4" key="1">
    <citation type="journal article" date="2020" name="Phytopathology">
        <title>Genomic acquisitions in emerging populations of Xanthomonas vasicola pv. vasculorum infecting corn in the U.S. and Argentina.</title>
        <authorList>
            <person name="Perez-Quintero A.L."/>
        </authorList>
    </citation>
    <scope>NUCLEOTIDE SEQUENCE [LARGE SCALE GENOMIC DNA]</scope>
    <source>
        <strain evidence="4">Xvh-L</strain>
    </source>
</reference>
<dbReference type="InterPro" id="IPR042097">
    <property type="entry name" value="Aminopeptidase_N-like_N_sf"/>
</dbReference>
<organism evidence="3 4">
    <name type="scientific">Xanthomonas vasicola</name>
    <dbReference type="NCBI Taxonomy" id="56459"/>
    <lineage>
        <taxon>Bacteria</taxon>
        <taxon>Pseudomonadati</taxon>
        <taxon>Pseudomonadota</taxon>
        <taxon>Gammaproteobacteria</taxon>
        <taxon>Lysobacterales</taxon>
        <taxon>Lysobacteraceae</taxon>
        <taxon>Xanthomonas</taxon>
    </lineage>
</organism>
<sequence length="161" mass="17806">MRRFACLFVPSLLTLCCGNALAQSSGEPVPNGRLPTWAVPERYSLALKIDPEQTQFSGRTTIRVQLKQASDHLWIHGKELQVSKVTITPAKGKGKGKPLTARYVEADAQTGLARLDFGRTLTPQTLTVEITYSAPLNQQLQGLYQVKYQGKAYAMTQMEPI</sequence>
<evidence type="ECO:0000259" key="2">
    <source>
        <dbReference type="Pfam" id="PF17900"/>
    </source>
</evidence>
<feature type="chain" id="PRO_5044770070" evidence="1">
    <location>
        <begin position="23"/>
        <end position="161"/>
    </location>
</feature>
<dbReference type="AlphaFoldDB" id="A0ABD7S6H9"/>
<dbReference type="PANTHER" id="PTHR11533">
    <property type="entry name" value="PROTEASE M1 ZINC METALLOPROTEASE"/>
    <property type="match status" value="1"/>
</dbReference>
<dbReference type="SUPFAM" id="SSF63737">
    <property type="entry name" value="Leukotriene A4 hydrolase N-terminal domain"/>
    <property type="match status" value="1"/>
</dbReference>
<evidence type="ECO:0000256" key="1">
    <source>
        <dbReference type="SAM" id="SignalP"/>
    </source>
</evidence>
<evidence type="ECO:0000313" key="3">
    <source>
        <dbReference type="EMBL" id="TWQ45467.1"/>
    </source>
</evidence>
<accession>A0ABD7S6H9</accession>
<dbReference type="PANTHER" id="PTHR11533:SF174">
    <property type="entry name" value="PUROMYCIN-SENSITIVE AMINOPEPTIDASE-RELATED"/>
    <property type="match status" value="1"/>
</dbReference>
<dbReference type="InterPro" id="IPR045357">
    <property type="entry name" value="Aminopeptidase_N-like_N"/>
</dbReference>
<proteinExistence type="predicted"/>
<protein>
    <submittedName>
        <fullName evidence="3">M1 family peptidase</fullName>
    </submittedName>
</protein>
<gene>
    <name evidence="3" type="ORF">FQK01_24575</name>
</gene>
<keyword evidence="1" id="KW-0732">Signal</keyword>
<dbReference type="EMBL" id="VOCK01000201">
    <property type="protein sequence ID" value="TWQ45467.1"/>
    <property type="molecule type" value="Genomic_DNA"/>
</dbReference>
<dbReference type="Gene3D" id="2.60.40.1730">
    <property type="entry name" value="tricorn interacting facor f3 domain"/>
    <property type="match status" value="1"/>
</dbReference>
<dbReference type="Proteomes" id="UP000320455">
    <property type="component" value="Unassembled WGS sequence"/>
</dbReference>
<feature type="domain" description="Aminopeptidase N-like N-terminal" evidence="2">
    <location>
        <begin position="39"/>
        <end position="161"/>
    </location>
</feature>
<name>A0ABD7S6H9_XANVA</name>
<comment type="caution">
    <text evidence="3">The sequence shown here is derived from an EMBL/GenBank/DDBJ whole genome shotgun (WGS) entry which is preliminary data.</text>
</comment>
<dbReference type="Pfam" id="PF17900">
    <property type="entry name" value="Peptidase_M1_N"/>
    <property type="match status" value="1"/>
</dbReference>
<evidence type="ECO:0000313" key="4">
    <source>
        <dbReference type="Proteomes" id="UP000320455"/>
    </source>
</evidence>
<dbReference type="InterPro" id="IPR050344">
    <property type="entry name" value="Peptidase_M1_aminopeptidases"/>
</dbReference>
<feature type="signal peptide" evidence="1">
    <location>
        <begin position="1"/>
        <end position="22"/>
    </location>
</feature>
<feature type="non-terminal residue" evidence="3">
    <location>
        <position position="161"/>
    </location>
</feature>